<dbReference type="AlphaFoldDB" id="A0A6A5S4U3"/>
<evidence type="ECO:0000259" key="1">
    <source>
        <dbReference type="Pfam" id="PF06985"/>
    </source>
</evidence>
<dbReference type="Proteomes" id="UP000800082">
    <property type="component" value="Unassembled WGS sequence"/>
</dbReference>
<feature type="domain" description="Heterokaryon incompatibility" evidence="1">
    <location>
        <begin position="61"/>
        <end position="147"/>
    </location>
</feature>
<evidence type="ECO:0000313" key="3">
    <source>
        <dbReference type="Proteomes" id="UP000800082"/>
    </source>
</evidence>
<dbReference type="InterPro" id="IPR052895">
    <property type="entry name" value="HetReg/Transcr_Mod"/>
</dbReference>
<reference evidence="2" key="1">
    <citation type="journal article" date="2020" name="Stud. Mycol.">
        <title>101 Dothideomycetes genomes: a test case for predicting lifestyles and emergence of pathogens.</title>
        <authorList>
            <person name="Haridas S."/>
            <person name="Albert R."/>
            <person name="Binder M."/>
            <person name="Bloem J."/>
            <person name="Labutti K."/>
            <person name="Salamov A."/>
            <person name="Andreopoulos B."/>
            <person name="Baker S."/>
            <person name="Barry K."/>
            <person name="Bills G."/>
            <person name="Bluhm B."/>
            <person name="Cannon C."/>
            <person name="Castanera R."/>
            <person name="Culley D."/>
            <person name="Daum C."/>
            <person name="Ezra D."/>
            <person name="Gonzalez J."/>
            <person name="Henrissat B."/>
            <person name="Kuo A."/>
            <person name="Liang C."/>
            <person name="Lipzen A."/>
            <person name="Lutzoni F."/>
            <person name="Magnuson J."/>
            <person name="Mondo S."/>
            <person name="Nolan M."/>
            <person name="Ohm R."/>
            <person name="Pangilinan J."/>
            <person name="Park H.-J."/>
            <person name="Ramirez L."/>
            <person name="Alfaro M."/>
            <person name="Sun H."/>
            <person name="Tritt A."/>
            <person name="Yoshinaga Y."/>
            <person name="Zwiers L.-H."/>
            <person name="Turgeon B."/>
            <person name="Goodwin S."/>
            <person name="Spatafora J."/>
            <person name="Crous P."/>
            <person name="Grigoriev I."/>
        </authorList>
    </citation>
    <scope>NUCLEOTIDE SEQUENCE</scope>
    <source>
        <strain evidence="2">CBS 183.55</strain>
    </source>
</reference>
<organism evidence="2 3">
    <name type="scientific">Didymella exigua CBS 183.55</name>
    <dbReference type="NCBI Taxonomy" id="1150837"/>
    <lineage>
        <taxon>Eukaryota</taxon>
        <taxon>Fungi</taxon>
        <taxon>Dikarya</taxon>
        <taxon>Ascomycota</taxon>
        <taxon>Pezizomycotina</taxon>
        <taxon>Dothideomycetes</taxon>
        <taxon>Pleosporomycetidae</taxon>
        <taxon>Pleosporales</taxon>
        <taxon>Pleosporineae</taxon>
        <taxon>Didymellaceae</taxon>
        <taxon>Didymella</taxon>
    </lineage>
</organism>
<protein>
    <recommendedName>
        <fullName evidence="1">Heterokaryon incompatibility domain-containing protein</fullName>
    </recommendedName>
</protein>
<sequence length="151" mass="17498">MRGIFARIFARILGISEPVAYEYEPLPSSEHFRYLILNPGIGDEPLVCSLDTTPLAGKLFYEIISDYWASPEKDRTIRCNKRSLTITSSLHEALRALRYAECLRELWVAEMCINQDDIEERLKQIDLRLRIHQKAHRVLYYTGPGSLDGQR</sequence>
<dbReference type="EMBL" id="ML978957">
    <property type="protein sequence ID" value="KAF1933506.1"/>
    <property type="molecule type" value="Genomic_DNA"/>
</dbReference>
<keyword evidence="3" id="KW-1185">Reference proteome</keyword>
<dbReference type="OrthoDB" id="3553147at2759"/>
<dbReference type="InterPro" id="IPR010730">
    <property type="entry name" value="HET"/>
</dbReference>
<dbReference type="PANTHER" id="PTHR24148:SF64">
    <property type="entry name" value="HETEROKARYON INCOMPATIBILITY DOMAIN-CONTAINING PROTEIN"/>
    <property type="match status" value="1"/>
</dbReference>
<name>A0A6A5S4U3_9PLEO</name>
<dbReference type="GeneID" id="54348521"/>
<proteinExistence type="predicted"/>
<evidence type="ECO:0000313" key="2">
    <source>
        <dbReference type="EMBL" id="KAF1933506.1"/>
    </source>
</evidence>
<gene>
    <name evidence="2" type="ORF">M421DRAFT_415847</name>
</gene>
<dbReference type="RefSeq" id="XP_033453754.1">
    <property type="nucleotide sequence ID" value="XM_033590853.1"/>
</dbReference>
<dbReference type="PANTHER" id="PTHR24148">
    <property type="entry name" value="ANKYRIN REPEAT DOMAIN-CONTAINING PROTEIN 39 HOMOLOG-RELATED"/>
    <property type="match status" value="1"/>
</dbReference>
<accession>A0A6A5S4U3</accession>
<dbReference type="Pfam" id="PF06985">
    <property type="entry name" value="HET"/>
    <property type="match status" value="1"/>
</dbReference>